<reference evidence="1" key="1">
    <citation type="submission" date="2023-09" db="UniProtKB">
        <authorList>
            <consortium name="Ensembl"/>
        </authorList>
    </citation>
    <scope>IDENTIFICATION</scope>
</reference>
<proteinExistence type="predicted"/>
<organism evidence="1">
    <name type="scientific">Balaenoptera musculus</name>
    <name type="common">Blue whale</name>
    <dbReference type="NCBI Taxonomy" id="9771"/>
    <lineage>
        <taxon>Eukaryota</taxon>
        <taxon>Metazoa</taxon>
        <taxon>Chordata</taxon>
        <taxon>Craniata</taxon>
        <taxon>Vertebrata</taxon>
        <taxon>Euteleostomi</taxon>
        <taxon>Mammalia</taxon>
        <taxon>Eutheria</taxon>
        <taxon>Laurasiatheria</taxon>
        <taxon>Artiodactyla</taxon>
        <taxon>Whippomorpha</taxon>
        <taxon>Cetacea</taxon>
        <taxon>Mysticeti</taxon>
        <taxon>Balaenopteridae</taxon>
        <taxon>Balaenoptera</taxon>
    </lineage>
</organism>
<accession>A0A8C0DLZ8</accession>
<evidence type="ECO:0000313" key="1">
    <source>
        <dbReference type="Ensembl" id="ENSBMSP00010021767.1"/>
    </source>
</evidence>
<dbReference type="GeneTree" id="ENSGT01000000221239"/>
<dbReference type="Ensembl" id="ENSBMST00010024003.1">
    <property type="protein sequence ID" value="ENSBMSP00010021767.1"/>
    <property type="gene ID" value="ENSBMSG00010015852.1"/>
</dbReference>
<protein>
    <submittedName>
        <fullName evidence="1">Uncharacterized protein</fullName>
    </submittedName>
</protein>
<name>A0A8C0DLZ8_BALMU</name>
<sequence length="142" mass="14956">MFSYLIPCPRKGPSLTLLGWPHVAPAYPAPLPYQGSPSSQLLLATPSFTLTSSSSSLDAPASEACPVSPSLAAFKLFILYLWFGALRKILIFYFSPLARSGAGREGGLCALGCQRRGKGCHALTVPLCGTVVPVCPPAWSTS</sequence>
<dbReference type="AlphaFoldDB" id="A0A8C0DLZ8"/>